<dbReference type="CAZy" id="GH23">
    <property type="family name" value="Glycoside Hydrolase Family 23"/>
</dbReference>
<dbReference type="SUPFAM" id="SSF53955">
    <property type="entry name" value="Lysozyme-like"/>
    <property type="match status" value="1"/>
</dbReference>
<protein>
    <submittedName>
        <fullName evidence="3">Lytic transglycosylase, catalytic</fullName>
    </submittedName>
</protein>
<dbReference type="GO" id="GO:0008933">
    <property type="term" value="F:peptidoglycan lytic transglycosylase activity"/>
    <property type="evidence" value="ECO:0007669"/>
    <property type="project" value="TreeGrafter"/>
</dbReference>
<dbReference type="STRING" id="351607.Acel_1157"/>
<keyword evidence="4" id="KW-1185">Reference proteome</keyword>
<dbReference type="KEGG" id="ace:Acel_1157"/>
<dbReference type="eggNOG" id="COG2951">
    <property type="taxonomic scope" value="Bacteria"/>
</dbReference>
<sequence>MDAAAGRRFAPTASASGSRAPADGVRCGVKASRINADVAYVPIGGELGHRARRWLATGACVLALSPLLVPTAADAESAAQAQREAAAIAAQVQALQPQVTAALAAYEAALDGVARSVSATVADRRVYEALQAQADQAAATYAAGIAALYEAGGPLGIYAALLTTGVPPDLRHLPYVSGVLSRQAAWAETTRQFASAAKQRLDADEASIDTELDNAATIQQRYLVLQGLLDRAQAILDAATARARALAAWESAAAALAAVRVAADQAGVDAAANAVAEPIPDAYRAWYQAAAKTCPGLPWQVLAAIGQVESHHGQGTMVSAAGALGPMQFLPATFARYATDGNGDGKADIWNPADAIFTAARYLCANGAGQGEAGLQAALWNYNHAEWYVQLVLAIAAKIR</sequence>
<evidence type="ECO:0000256" key="1">
    <source>
        <dbReference type="SAM" id="MobiDB-lite"/>
    </source>
</evidence>
<dbReference type="GO" id="GO:0009253">
    <property type="term" value="P:peptidoglycan catabolic process"/>
    <property type="evidence" value="ECO:0007669"/>
    <property type="project" value="TreeGrafter"/>
</dbReference>
<accession>A0LU19</accession>
<dbReference type="PANTHER" id="PTHR30163:SF8">
    <property type="entry name" value="LYTIC MUREIN TRANSGLYCOSYLASE"/>
    <property type="match status" value="1"/>
</dbReference>
<name>A0LU19_ACIC1</name>
<dbReference type="EMBL" id="CP000481">
    <property type="protein sequence ID" value="ABK52929.1"/>
    <property type="molecule type" value="Genomic_DNA"/>
</dbReference>
<organism evidence="3 4">
    <name type="scientific">Acidothermus cellulolyticus (strain ATCC 43068 / DSM 8971 / 11B)</name>
    <dbReference type="NCBI Taxonomy" id="351607"/>
    <lineage>
        <taxon>Bacteria</taxon>
        <taxon>Bacillati</taxon>
        <taxon>Actinomycetota</taxon>
        <taxon>Actinomycetes</taxon>
        <taxon>Acidothermales</taxon>
        <taxon>Acidothermaceae</taxon>
        <taxon>Acidothermus</taxon>
    </lineage>
</organism>
<dbReference type="InterPro" id="IPR031304">
    <property type="entry name" value="SLT_2"/>
</dbReference>
<dbReference type="PANTHER" id="PTHR30163">
    <property type="entry name" value="MEMBRANE-BOUND LYTIC MUREIN TRANSGLYCOSYLASE B"/>
    <property type="match status" value="1"/>
</dbReference>
<dbReference type="Pfam" id="PF13406">
    <property type="entry name" value="SLT_2"/>
    <property type="match status" value="1"/>
</dbReference>
<dbReference type="AlphaFoldDB" id="A0LU19"/>
<dbReference type="InterPro" id="IPR023346">
    <property type="entry name" value="Lysozyme-like_dom_sf"/>
</dbReference>
<dbReference type="Proteomes" id="UP000008221">
    <property type="component" value="Chromosome"/>
</dbReference>
<feature type="domain" description="Transglycosylase SLT" evidence="2">
    <location>
        <begin position="316"/>
        <end position="372"/>
    </location>
</feature>
<evidence type="ECO:0000313" key="4">
    <source>
        <dbReference type="Proteomes" id="UP000008221"/>
    </source>
</evidence>
<dbReference type="Gene3D" id="1.10.530.10">
    <property type="match status" value="1"/>
</dbReference>
<dbReference type="InParanoid" id="A0LU19"/>
<proteinExistence type="predicted"/>
<evidence type="ECO:0000259" key="2">
    <source>
        <dbReference type="Pfam" id="PF13406"/>
    </source>
</evidence>
<dbReference type="InterPro" id="IPR043426">
    <property type="entry name" value="MltB-like"/>
</dbReference>
<dbReference type="HOGENOM" id="CLU_719200_0_0_11"/>
<dbReference type="CDD" id="cd13399">
    <property type="entry name" value="Slt35-like"/>
    <property type="match status" value="1"/>
</dbReference>
<feature type="region of interest" description="Disordered" evidence="1">
    <location>
        <begin position="1"/>
        <end position="22"/>
    </location>
</feature>
<evidence type="ECO:0000313" key="3">
    <source>
        <dbReference type="EMBL" id="ABK52929.1"/>
    </source>
</evidence>
<reference evidence="3 4" key="1">
    <citation type="journal article" date="2009" name="Genome Res.">
        <title>Complete genome of the cellulolytic thermophile Acidothermus cellulolyticus 11B provides insights into its ecophysiological and evolutionary adaptations.</title>
        <authorList>
            <person name="Barabote R.D."/>
            <person name="Xie G."/>
            <person name="Leu D.H."/>
            <person name="Normand P."/>
            <person name="Necsulea A."/>
            <person name="Daubin V."/>
            <person name="Medigue C."/>
            <person name="Adney W.S."/>
            <person name="Xu X.C."/>
            <person name="Lapidus A."/>
            <person name="Parales R.E."/>
            <person name="Detter C."/>
            <person name="Pujic P."/>
            <person name="Bruce D."/>
            <person name="Lavire C."/>
            <person name="Challacombe J.F."/>
            <person name="Brettin T.S."/>
            <person name="Berry A.M."/>
        </authorList>
    </citation>
    <scope>NUCLEOTIDE SEQUENCE [LARGE SCALE GENOMIC DNA]</scope>
    <source>
        <strain evidence="4">ATCC 43068 / DSM 8971 / 11B</strain>
    </source>
</reference>
<gene>
    <name evidence="3" type="ordered locus">Acel_1157</name>
</gene>